<evidence type="ECO:0000259" key="6">
    <source>
        <dbReference type="PROSITE" id="PS51094"/>
    </source>
</evidence>
<dbReference type="PANTHER" id="PTHR30185:SF18">
    <property type="entry name" value="TRANSCRIPTIONAL REGULATOR MTLR"/>
    <property type="match status" value="1"/>
</dbReference>
<keyword evidence="2" id="KW-0677">Repeat</keyword>
<keyword evidence="3" id="KW-0805">Transcription regulation</keyword>
<dbReference type="Pfam" id="PF00359">
    <property type="entry name" value="PTS_EIIA_2"/>
    <property type="match status" value="1"/>
</dbReference>
<dbReference type="InterPro" id="IPR036388">
    <property type="entry name" value="WH-like_DNA-bd_sf"/>
</dbReference>
<dbReference type="SUPFAM" id="SSF52794">
    <property type="entry name" value="PTS system IIB component-like"/>
    <property type="match status" value="1"/>
</dbReference>
<keyword evidence="1" id="KW-0808">Transferase</keyword>
<dbReference type="InterPro" id="IPR050661">
    <property type="entry name" value="BglG_antiterminators"/>
</dbReference>
<dbReference type="Proteomes" id="UP000017805">
    <property type="component" value="Chromosome"/>
</dbReference>
<gene>
    <name evidence="9" type="ORF">N288_06530</name>
</gene>
<reference evidence="9 10" key="1">
    <citation type="submission" date="2013-07" db="EMBL/GenBank/DDBJ databases">
        <title>Complete genome sequence of Bacillus infantis NRRL B-14911 that has potential to induce cardiac disease by antigenic mimicry.</title>
        <authorList>
            <person name="Massilamany C."/>
            <person name="Smith T.P.L."/>
            <person name="Loy J.D."/>
            <person name="Barletta R."/>
            <person name="Reddy J."/>
        </authorList>
    </citation>
    <scope>NUCLEOTIDE SEQUENCE [LARGE SCALE GENOMIC DNA]</scope>
    <source>
        <strain evidence="9 10">NRRL B-14911</strain>
    </source>
</reference>
<dbReference type="Pfam" id="PF05043">
    <property type="entry name" value="Mga"/>
    <property type="match status" value="1"/>
</dbReference>
<dbReference type="CDD" id="cd05568">
    <property type="entry name" value="PTS_IIB_bgl_like"/>
    <property type="match status" value="1"/>
</dbReference>
<dbReference type="Gene3D" id="1.10.1790.10">
    <property type="entry name" value="PRD domain"/>
    <property type="match status" value="1"/>
</dbReference>
<dbReference type="SUPFAM" id="SSF63520">
    <property type="entry name" value="PTS-regulatory domain, PRD"/>
    <property type="match status" value="1"/>
</dbReference>
<organism evidence="9 10">
    <name type="scientific">Bacillus infantis NRRL B-14911</name>
    <dbReference type="NCBI Taxonomy" id="1367477"/>
    <lineage>
        <taxon>Bacteria</taxon>
        <taxon>Bacillati</taxon>
        <taxon>Bacillota</taxon>
        <taxon>Bacilli</taxon>
        <taxon>Bacillales</taxon>
        <taxon>Bacillaceae</taxon>
        <taxon>Bacillus</taxon>
    </lineage>
</organism>
<proteinExistence type="predicted"/>
<dbReference type="PATRIC" id="fig|1367477.3.peg.1225"/>
<dbReference type="PROSITE" id="PS51094">
    <property type="entry name" value="PTS_EIIA_TYPE_2"/>
    <property type="match status" value="1"/>
</dbReference>
<dbReference type="Gene3D" id="1.10.10.10">
    <property type="entry name" value="Winged helix-like DNA-binding domain superfamily/Winged helix DNA-binding domain"/>
    <property type="match status" value="1"/>
</dbReference>
<dbReference type="AlphaFoldDB" id="U5L5Z9"/>
<keyword evidence="5" id="KW-0804">Transcription</keyword>
<dbReference type="InterPro" id="IPR036095">
    <property type="entry name" value="PTS_EIIB-like_sf"/>
</dbReference>
<evidence type="ECO:0000259" key="8">
    <source>
        <dbReference type="PROSITE" id="PS51372"/>
    </source>
</evidence>
<keyword evidence="9" id="KW-0813">Transport</keyword>
<dbReference type="InterPro" id="IPR036634">
    <property type="entry name" value="PRD_sf"/>
</dbReference>
<sequence>MPFCAFVFWRKRICLQIGLIKMFITSREKSIIELIIKTAGKHTALTLASYLNVSARTVHRDLASVAKVLRQFGLELGRTPDEGLVISGRNEDVFRLVQTMAETIPTDQTPQERKLLILLELLKGEPFKLQPAAKEVGISVTTYTAYLDELAGWLESYRLSVRRKRGVGVELSGKESDIRKALADYYLIYFNEELIESLFLLDAGSWNKPRVLYYFRSKFLYAADRLAGRRINKGQSRLADSDYIGILVHLCISLQRTEGGFCIEDDLIEPPDIKEEANLIASLGNELADEFSVSLAEQDIRFLAIVLKGSKLQAPDSVHYDSVMIGQSVKNIIQHVSAQLNADLTGDFSLFQGLLAHMETSIFRIRQNMGMHNPLTEDIKKKYPALFLAVKNSLEQEFRDISFPDDEAAFIALHFGSVLLLREEQLSVHALIICPTGIGTSKMLASRIKKELPEIRSVEISSIKEIQQTDLNSYDIIFSTVRLPYTDLEYILVNPLLEEEDILAAKGFLQKHIGELAASRTFSPESSYPKQKERSIGLGQMLSDLGDVQNSIKEILRNFRFYFFPEAADHEEVVSQMVHSAKEQGSLSESSKVITRLREREKLGGLGIPKTGLALFHCRHEAVKELIFQVSRLGRAVQLKGMDGRMMEADNLLLMLAPESLSPRQQEIVSLISTSLIENDEAMLIFSSGSEEAIKKRLEEIFLDYIQNQLIKG</sequence>
<keyword evidence="9" id="KW-0762">Sugar transport</keyword>
<dbReference type="PROSITE" id="PS51099">
    <property type="entry name" value="PTS_EIIB_TYPE_2"/>
    <property type="match status" value="1"/>
</dbReference>
<dbReference type="SUPFAM" id="SSF55804">
    <property type="entry name" value="Phoshotransferase/anion transport protein"/>
    <property type="match status" value="1"/>
</dbReference>
<dbReference type="Pfam" id="PF02302">
    <property type="entry name" value="PTS_IIB"/>
    <property type="match status" value="1"/>
</dbReference>
<dbReference type="Gene3D" id="3.40.930.10">
    <property type="entry name" value="Mannitol-specific EII, Chain A"/>
    <property type="match status" value="1"/>
</dbReference>
<dbReference type="Pfam" id="PF08279">
    <property type="entry name" value="HTH_11"/>
    <property type="match status" value="1"/>
</dbReference>
<dbReference type="GO" id="GO:0009401">
    <property type="term" value="P:phosphoenolpyruvate-dependent sugar phosphotransferase system"/>
    <property type="evidence" value="ECO:0007669"/>
    <property type="project" value="InterPro"/>
</dbReference>
<dbReference type="InterPro" id="IPR007737">
    <property type="entry name" value="Mga_HTH"/>
</dbReference>
<dbReference type="STRING" id="1367477.N288_06530"/>
<keyword evidence="10" id="KW-1185">Reference proteome</keyword>
<dbReference type="GO" id="GO:0006355">
    <property type="term" value="P:regulation of DNA-templated transcription"/>
    <property type="evidence" value="ECO:0007669"/>
    <property type="project" value="InterPro"/>
</dbReference>
<dbReference type="InterPro" id="IPR003501">
    <property type="entry name" value="PTS_EIIB_2/3"/>
</dbReference>
<name>U5L5Z9_9BACI</name>
<dbReference type="HOGENOM" id="CLU_013442_2_0_9"/>
<evidence type="ECO:0000256" key="1">
    <source>
        <dbReference type="ARBA" id="ARBA00022679"/>
    </source>
</evidence>
<evidence type="ECO:0000313" key="9">
    <source>
        <dbReference type="EMBL" id="AGX03239.1"/>
    </source>
</evidence>
<evidence type="ECO:0000256" key="5">
    <source>
        <dbReference type="ARBA" id="ARBA00023163"/>
    </source>
</evidence>
<dbReference type="Pfam" id="PF00874">
    <property type="entry name" value="PRD"/>
    <property type="match status" value="1"/>
</dbReference>
<dbReference type="InterPro" id="IPR016152">
    <property type="entry name" value="PTrfase/Anion_transptr"/>
</dbReference>
<dbReference type="PANTHER" id="PTHR30185">
    <property type="entry name" value="CRYPTIC BETA-GLUCOSIDE BGL OPERON ANTITERMINATOR"/>
    <property type="match status" value="1"/>
</dbReference>
<dbReference type="PROSITE" id="PS51372">
    <property type="entry name" value="PRD_2"/>
    <property type="match status" value="1"/>
</dbReference>
<dbReference type="GO" id="GO:0008982">
    <property type="term" value="F:protein-N(PI)-phosphohistidine-sugar phosphotransferase activity"/>
    <property type="evidence" value="ECO:0007669"/>
    <property type="project" value="InterPro"/>
</dbReference>
<accession>U5L5Z9</accession>
<dbReference type="InterPro" id="IPR013011">
    <property type="entry name" value="PTS_EIIB_2"/>
</dbReference>
<evidence type="ECO:0000256" key="4">
    <source>
        <dbReference type="ARBA" id="ARBA00023159"/>
    </source>
</evidence>
<feature type="domain" description="PTS EIIA type-2" evidence="6">
    <location>
        <begin position="554"/>
        <end position="701"/>
    </location>
</feature>
<protein>
    <submittedName>
        <fullName evidence="9">Sugar transporter</fullName>
    </submittedName>
</protein>
<dbReference type="InterPro" id="IPR011608">
    <property type="entry name" value="PRD"/>
</dbReference>
<dbReference type="EMBL" id="CP006643">
    <property type="protein sequence ID" value="AGX03239.1"/>
    <property type="molecule type" value="Genomic_DNA"/>
</dbReference>
<dbReference type="InterPro" id="IPR002178">
    <property type="entry name" value="PTS_EIIA_type-2_dom"/>
</dbReference>
<dbReference type="InterPro" id="IPR013196">
    <property type="entry name" value="HTH_11"/>
</dbReference>
<evidence type="ECO:0000256" key="3">
    <source>
        <dbReference type="ARBA" id="ARBA00023015"/>
    </source>
</evidence>
<feature type="domain" description="PTS EIIB type-2" evidence="7">
    <location>
        <begin position="428"/>
        <end position="517"/>
    </location>
</feature>
<keyword evidence="4" id="KW-0010">Activator</keyword>
<evidence type="ECO:0000256" key="2">
    <source>
        <dbReference type="ARBA" id="ARBA00022737"/>
    </source>
</evidence>
<dbReference type="KEGG" id="bif:N288_06530"/>
<evidence type="ECO:0000259" key="7">
    <source>
        <dbReference type="PROSITE" id="PS51099"/>
    </source>
</evidence>
<feature type="domain" description="PRD" evidence="8">
    <location>
        <begin position="320"/>
        <end position="425"/>
    </location>
</feature>
<dbReference type="Gene3D" id="3.40.50.2300">
    <property type="match status" value="1"/>
</dbReference>
<evidence type="ECO:0000313" key="10">
    <source>
        <dbReference type="Proteomes" id="UP000017805"/>
    </source>
</evidence>